<gene>
    <name evidence="1" type="ORF">BCR37DRAFT_108220</name>
</gene>
<keyword evidence="2" id="KW-1185">Reference proteome</keyword>
<dbReference type="RefSeq" id="XP_040723433.1">
    <property type="nucleotide sequence ID" value="XM_040865898.1"/>
</dbReference>
<comment type="caution">
    <text evidence="1">The sequence shown here is derived from an EMBL/GenBank/DDBJ whole genome shotgun (WGS) entry which is preliminary data.</text>
</comment>
<dbReference type="CDD" id="cd00586">
    <property type="entry name" value="4HBT"/>
    <property type="match status" value="1"/>
</dbReference>
<evidence type="ECO:0008006" key="3">
    <source>
        <dbReference type="Google" id="ProtNLM"/>
    </source>
</evidence>
<proteinExistence type="predicted"/>
<protein>
    <recommendedName>
        <fullName evidence="3">HotDog domain-containing protein</fullName>
    </recommendedName>
</protein>
<dbReference type="GeneID" id="63782497"/>
<dbReference type="Proteomes" id="UP000193685">
    <property type="component" value="Unassembled WGS sequence"/>
</dbReference>
<dbReference type="AlphaFoldDB" id="A0A1Y2F3V6"/>
<reference evidence="1 2" key="1">
    <citation type="submission" date="2016-07" db="EMBL/GenBank/DDBJ databases">
        <title>Pervasive Adenine N6-methylation of Active Genes in Fungi.</title>
        <authorList>
            <consortium name="DOE Joint Genome Institute"/>
            <person name="Mondo S.J."/>
            <person name="Dannebaum R.O."/>
            <person name="Kuo R.C."/>
            <person name="Labutti K."/>
            <person name="Haridas S."/>
            <person name="Kuo A."/>
            <person name="Salamov A."/>
            <person name="Ahrendt S.R."/>
            <person name="Lipzen A."/>
            <person name="Sullivan W."/>
            <person name="Andreopoulos W.B."/>
            <person name="Clum A."/>
            <person name="Lindquist E."/>
            <person name="Daum C."/>
            <person name="Ramamoorthy G.K."/>
            <person name="Gryganskyi A."/>
            <person name="Culley D."/>
            <person name="Magnuson J.K."/>
            <person name="James T.Y."/>
            <person name="O'Malley M.A."/>
            <person name="Stajich J.E."/>
            <person name="Spatafora J.W."/>
            <person name="Visel A."/>
            <person name="Grigoriev I.V."/>
        </authorList>
    </citation>
    <scope>NUCLEOTIDE SEQUENCE [LARGE SCALE GENOMIC DNA]</scope>
    <source>
        <strain evidence="1 2">12-1054</strain>
    </source>
</reference>
<dbReference type="InterPro" id="IPR029069">
    <property type="entry name" value="HotDog_dom_sf"/>
</dbReference>
<accession>A0A1Y2F3V6</accession>
<dbReference type="SUPFAM" id="SSF54637">
    <property type="entry name" value="Thioesterase/thiol ester dehydrase-isomerase"/>
    <property type="match status" value="1"/>
</dbReference>
<evidence type="ECO:0000313" key="1">
    <source>
        <dbReference type="EMBL" id="ORY78552.1"/>
    </source>
</evidence>
<dbReference type="OrthoDB" id="5538558at2759"/>
<organism evidence="1 2">
    <name type="scientific">Protomyces lactucae-debilis</name>
    <dbReference type="NCBI Taxonomy" id="2754530"/>
    <lineage>
        <taxon>Eukaryota</taxon>
        <taxon>Fungi</taxon>
        <taxon>Dikarya</taxon>
        <taxon>Ascomycota</taxon>
        <taxon>Taphrinomycotina</taxon>
        <taxon>Taphrinomycetes</taxon>
        <taxon>Taphrinales</taxon>
        <taxon>Protomycetaceae</taxon>
        <taxon>Protomyces</taxon>
    </lineage>
</organism>
<dbReference type="Pfam" id="PF13279">
    <property type="entry name" value="4HBT_2"/>
    <property type="match status" value="1"/>
</dbReference>
<name>A0A1Y2F3V6_PROLT</name>
<dbReference type="Gene3D" id="3.10.129.10">
    <property type="entry name" value="Hotdog Thioesterase"/>
    <property type="match status" value="1"/>
</dbReference>
<dbReference type="EMBL" id="MCFI01000017">
    <property type="protein sequence ID" value="ORY78552.1"/>
    <property type="molecule type" value="Genomic_DNA"/>
</dbReference>
<sequence>MVFLHRTASYSTRSNSFKHFTSPNDATRAFFKQRGYYPDGDSCLLHRIPWGHLDSLGHLNNAQYLSVIESSRIHYFDVLAQRHPGFPPFFLAPKGICPVFRQANVQWRRQLVRNDIVGQVFGYPADDRLRYSTNSPKLVLHRYRWKQSWCWSKALEMHLARNYLSRRS</sequence>
<evidence type="ECO:0000313" key="2">
    <source>
        <dbReference type="Proteomes" id="UP000193685"/>
    </source>
</evidence>